<evidence type="ECO:0000313" key="12">
    <source>
        <dbReference type="Proteomes" id="UP000314985"/>
    </source>
</evidence>
<feature type="transmembrane region" description="Helical" evidence="10">
    <location>
        <begin position="127"/>
        <end position="147"/>
    </location>
</feature>
<protein>
    <recommendedName>
        <fullName evidence="13">Claudin 34</fullName>
    </recommendedName>
</protein>
<dbReference type="AlphaFoldDB" id="A0A4X1U5L1"/>
<evidence type="ECO:0000256" key="4">
    <source>
        <dbReference type="ARBA" id="ARBA00022427"/>
    </source>
</evidence>
<dbReference type="InterPro" id="IPR006187">
    <property type="entry name" value="Claudin"/>
</dbReference>
<evidence type="ECO:0008006" key="13">
    <source>
        <dbReference type="Google" id="ProtNLM"/>
    </source>
</evidence>
<reference evidence="11" key="2">
    <citation type="submission" date="2025-08" db="UniProtKB">
        <authorList>
            <consortium name="Ensembl"/>
        </authorList>
    </citation>
    <scope>IDENTIFICATION</scope>
</reference>
<organism evidence="11 12">
    <name type="scientific">Sus scrofa</name>
    <name type="common">Pig</name>
    <dbReference type="NCBI Taxonomy" id="9823"/>
    <lineage>
        <taxon>Eukaryota</taxon>
        <taxon>Metazoa</taxon>
        <taxon>Chordata</taxon>
        <taxon>Craniata</taxon>
        <taxon>Vertebrata</taxon>
        <taxon>Euteleostomi</taxon>
        <taxon>Mammalia</taxon>
        <taxon>Eutheria</taxon>
        <taxon>Laurasiatheria</taxon>
        <taxon>Artiodactyla</taxon>
        <taxon>Suina</taxon>
        <taxon>Suidae</taxon>
        <taxon>Sus</taxon>
    </lineage>
</organism>
<evidence type="ECO:0000256" key="10">
    <source>
        <dbReference type="SAM" id="Phobius"/>
    </source>
</evidence>
<proteinExistence type="inferred from homology"/>
<evidence type="ECO:0000256" key="6">
    <source>
        <dbReference type="ARBA" id="ARBA00022692"/>
    </source>
</evidence>
<dbReference type="Gene3D" id="1.20.140.150">
    <property type="match status" value="1"/>
</dbReference>
<dbReference type="Proteomes" id="UP000314985">
    <property type="component" value="Unassembled WGS sequence"/>
</dbReference>
<dbReference type="InterPro" id="IPR004031">
    <property type="entry name" value="PMP22/EMP/MP20/Claudin"/>
</dbReference>
<comment type="subcellular location">
    <subcellularLocation>
        <location evidence="1">Cell junction</location>
        <location evidence="1">Tight junction</location>
    </subcellularLocation>
    <subcellularLocation>
        <location evidence="2">Cell membrane</location>
        <topology evidence="2">Multi-pass membrane protein</topology>
    </subcellularLocation>
</comment>
<sequence length="239" mass="26422">MPLFNGSPKWQLAGFMVATIGWILGTRSMGLSEWRVWYVNNTSLLPSGLACVGVWRACSFHHLNGINRTSVCHHYNHHDTYIPHDIRVAQNFLIVVSILGLFGKAAIVFALRNVYLRRGQKNTCNPFAVAGMLNIAAGAWILAAVVWNHQSVKDAPPSFPPSFNVPFKPDSQEVGGAALMACLSSFALLVGGLVCLSYKYSVGRLPVTKSWNFLGSCVGFMRFEAQCLHYNSKWEKRGC</sequence>
<evidence type="ECO:0000256" key="3">
    <source>
        <dbReference type="ARBA" id="ARBA00008295"/>
    </source>
</evidence>
<feature type="transmembrane region" description="Helical" evidence="10">
    <location>
        <begin position="92"/>
        <end position="115"/>
    </location>
</feature>
<reference evidence="12" key="1">
    <citation type="submission" date="2017-08" db="EMBL/GenBank/DDBJ databases">
        <title>USMARCv1.0.</title>
        <authorList>
            <person name="Hannum G.I."/>
            <person name="Koren S."/>
            <person name="Schroeder S.G."/>
            <person name="Chin S.C."/>
            <person name="Nonneman D.J."/>
            <person name="Becker S.A."/>
            <person name="Rosen B.D."/>
            <person name="Bickhart D.M."/>
            <person name="Putnam N.H."/>
            <person name="Green R.E."/>
            <person name="Tuggle C.K."/>
            <person name="Liu H."/>
            <person name="Rohrer G.A."/>
            <person name="Warr A."/>
            <person name="Hall R."/>
            <person name="Kim K."/>
            <person name="Hume D.A."/>
            <person name="Talbot R."/>
            <person name="Chow W."/>
            <person name="Howe K."/>
            <person name="Schwartz A.S."/>
            <person name="Watson M."/>
            <person name="Archibald A.L."/>
            <person name="Phillippy A.M."/>
            <person name="Smith T.P.L."/>
        </authorList>
    </citation>
    <scope>NUCLEOTIDE SEQUENCE [LARGE SCALE GENOMIC DNA]</scope>
</reference>
<keyword evidence="8 10" id="KW-1133">Transmembrane helix</keyword>
<dbReference type="Ensembl" id="ENSSSCT00070028938.1">
    <property type="protein sequence ID" value="ENSSSCP00070024123.1"/>
    <property type="gene ID" value="ENSSSCG00070014751.1"/>
</dbReference>
<dbReference type="GO" id="GO:0005923">
    <property type="term" value="C:bicellular tight junction"/>
    <property type="evidence" value="ECO:0007669"/>
    <property type="project" value="UniProtKB-SubCell"/>
</dbReference>
<evidence type="ECO:0000256" key="5">
    <source>
        <dbReference type="ARBA" id="ARBA00022475"/>
    </source>
</evidence>
<evidence type="ECO:0000256" key="8">
    <source>
        <dbReference type="ARBA" id="ARBA00022989"/>
    </source>
</evidence>
<feature type="transmembrane region" description="Helical" evidence="10">
    <location>
        <begin position="12"/>
        <end position="30"/>
    </location>
</feature>
<keyword evidence="4" id="KW-0796">Tight junction</keyword>
<evidence type="ECO:0000256" key="2">
    <source>
        <dbReference type="ARBA" id="ARBA00004651"/>
    </source>
</evidence>
<dbReference type="GO" id="GO:0005886">
    <property type="term" value="C:plasma membrane"/>
    <property type="evidence" value="ECO:0007669"/>
    <property type="project" value="UniProtKB-SubCell"/>
</dbReference>
<keyword evidence="6 10" id="KW-0812">Transmembrane</keyword>
<comment type="similarity">
    <text evidence="3">Belongs to the claudin family.</text>
</comment>
<keyword evidence="5" id="KW-1003">Cell membrane</keyword>
<evidence type="ECO:0000313" key="11">
    <source>
        <dbReference type="Ensembl" id="ENSSSCP00070024123.1"/>
    </source>
</evidence>
<evidence type="ECO:0000256" key="1">
    <source>
        <dbReference type="ARBA" id="ARBA00004435"/>
    </source>
</evidence>
<keyword evidence="9 10" id="KW-0472">Membrane</keyword>
<accession>A0A4X1U5L1</accession>
<evidence type="ECO:0000256" key="9">
    <source>
        <dbReference type="ARBA" id="ARBA00023136"/>
    </source>
</evidence>
<keyword evidence="7" id="KW-0965">Cell junction</keyword>
<dbReference type="PANTHER" id="PTHR12002">
    <property type="entry name" value="CLAUDIN"/>
    <property type="match status" value="1"/>
</dbReference>
<dbReference type="Pfam" id="PF13903">
    <property type="entry name" value="Claudin_2"/>
    <property type="match status" value="1"/>
</dbReference>
<evidence type="ECO:0000256" key="7">
    <source>
        <dbReference type="ARBA" id="ARBA00022949"/>
    </source>
</evidence>
<dbReference type="GO" id="GO:0005198">
    <property type="term" value="F:structural molecule activity"/>
    <property type="evidence" value="ECO:0007669"/>
    <property type="project" value="InterPro"/>
</dbReference>
<feature type="transmembrane region" description="Helical" evidence="10">
    <location>
        <begin position="174"/>
        <end position="196"/>
    </location>
</feature>
<name>A0A4X1U5L1_PIG</name>